<dbReference type="InterPro" id="IPR038475">
    <property type="entry name" value="RecG_C_sf"/>
</dbReference>
<dbReference type="PANTHER" id="PTHR30595:SF6">
    <property type="entry name" value="SCHLAFEN ALBA-2 DOMAIN-CONTAINING PROTEIN"/>
    <property type="match status" value="1"/>
</dbReference>
<name>A0A923NKL8_9FIRM</name>
<dbReference type="Proteomes" id="UP000602647">
    <property type="component" value="Unassembled WGS sequence"/>
</dbReference>
<organism evidence="1 2">
    <name type="scientific">Zhenpiania hominis</name>
    <dbReference type="NCBI Taxonomy" id="2763644"/>
    <lineage>
        <taxon>Bacteria</taxon>
        <taxon>Bacillati</taxon>
        <taxon>Bacillota</taxon>
        <taxon>Clostridia</taxon>
        <taxon>Peptostreptococcales</taxon>
        <taxon>Anaerovoracaceae</taxon>
        <taxon>Zhenpiania</taxon>
    </lineage>
</organism>
<dbReference type="PANTHER" id="PTHR30595">
    <property type="entry name" value="GLPR-RELATED TRANSCRIPTIONAL REPRESSOR"/>
    <property type="match status" value="1"/>
</dbReference>
<proteinExistence type="predicted"/>
<reference evidence="1" key="1">
    <citation type="submission" date="2020-08" db="EMBL/GenBank/DDBJ databases">
        <title>Genome public.</title>
        <authorList>
            <person name="Liu C."/>
            <person name="Sun Q."/>
        </authorList>
    </citation>
    <scope>NUCLEOTIDE SEQUENCE</scope>
    <source>
        <strain evidence="1">BX12</strain>
    </source>
</reference>
<dbReference type="RefSeq" id="WP_187303932.1">
    <property type="nucleotide sequence ID" value="NZ_JACRYT010000019.1"/>
</dbReference>
<dbReference type="Gene3D" id="3.30.565.60">
    <property type="match status" value="1"/>
</dbReference>
<evidence type="ECO:0008006" key="3">
    <source>
        <dbReference type="Google" id="ProtNLM"/>
    </source>
</evidence>
<comment type="caution">
    <text evidence="1">The sequence shown here is derived from an EMBL/GenBank/DDBJ whole genome shotgun (WGS) entry which is preliminary data.</text>
</comment>
<protein>
    <recommendedName>
        <fullName evidence="3">ATP-dependent DNA helicase RecG C-terminal domain-containing protein</fullName>
    </recommendedName>
</protein>
<dbReference type="AlphaFoldDB" id="A0A923NKL8"/>
<sequence>MLLFCNNPDKWQLGAYTKIGFFETDADLLYQDEIHGSLIEQIDQIMEVLHLKYMKAKITYEGMQRIERYFVPDEALREALLNALCHKQYESGIPIQISVYEDRLYIANCGRLPENWTIENLMTKHASKPYNPGIANVYYLAGFIENWGRGVEKICSACKSYGAPLPEYTVNPGDIMIKFTASEDMLISNTLKGVTERVTVRVTVKVTEKEQEVLSLLC</sequence>
<dbReference type="Pfam" id="PF13749">
    <property type="entry name" value="HATPase_c_4"/>
    <property type="match status" value="1"/>
</dbReference>
<accession>A0A923NKL8</accession>
<gene>
    <name evidence="1" type="ORF">H9L42_13495</name>
</gene>
<evidence type="ECO:0000313" key="2">
    <source>
        <dbReference type="Proteomes" id="UP000602647"/>
    </source>
</evidence>
<dbReference type="EMBL" id="JACRYT010000019">
    <property type="protein sequence ID" value="MBC6680838.1"/>
    <property type="molecule type" value="Genomic_DNA"/>
</dbReference>
<evidence type="ECO:0000313" key="1">
    <source>
        <dbReference type="EMBL" id="MBC6680838.1"/>
    </source>
</evidence>
<keyword evidence="2" id="KW-1185">Reference proteome</keyword>